<keyword evidence="3" id="KW-1185">Reference proteome</keyword>
<dbReference type="Proteomes" id="UP000192277">
    <property type="component" value="Unassembled WGS sequence"/>
</dbReference>
<evidence type="ECO:0000256" key="1">
    <source>
        <dbReference type="SAM" id="MobiDB-lite"/>
    </source>
</evidence>
<feature type="region of interest" description="Disordered" evidence="1">
    <location>
        <begin position="204"/>
        <end position="239"/>
    </location>
</feature>
<dbReference type="EMBL" id="LWBO01000028">
    <property type="protein sequence ID" value="OQP44275.1"/>
    <property type="molecule type" value="Genomic_DNA"/>
</dbReference>
<reference evidence="2 3" key="1">
    <citation type="submission" date="2016-04" db="EMBL/GenBank/DDBJ databases">
        <authorList>
            <person name="Chen L."/>
            <person name="Zhuang W."/>
            <person name="Wang G."/>
        </authorList>
    </citation>
    <scope>NUCLEOTIDE SEQUENCE [LARGE SCALE GENOMIC DNA]</scope>
    <source>
        <strain evidence="3">GR20</strain>
    </source>
</reference>
<organism evidence="2 3">
    <name type="scientific">Niastella koreensis</name>
    <dbReference type="NCBI Taxonomy" id="354356"/>
    <lineage>
        <taxon>Bacteria</taxon>
        <taxon>Pseudomonadati</taxon>
        <taxon>Bacteroidota</taxon>
        <taxon>Chitinophagia</taxon>
        <taxon>Chitinophagales</taxon>
        <taxon>Chitinophagaceae</taxon>
        <taxon>Niastella</taxon>
    </lineage>
</organism>
<evidence type="ECO:0000313" key="2">
    <source>
        <dbReference type="EMBL" id="OQP44275.1"/>
    </source>
</evidence>
<proteinExistence type="predicted"/>
<protein>
    <submittedName>
        <fullName evidence="2">Uncharacterized protein</fullName>
    </submittedName>
</protein>
<name>A0ABX3NVV1_9BACT</name>
<dbReference type="RefSeq" id="WP_014219612.1">
    <property type="nucleotide sequence ID" value="NZ_LWBO01000028.1"/>
</dbReference>
<evidence type="ECO:0000313" key="3">
    <source>
        <dbReference type="Proteomes" id="UP000192277"/>
    </source>
</evidence>
<feature type="region of interest" description="Disordered" evidence="1">
    <location>
        <begin position="123"/>
        <end position="149"/>
    </location>
</feature>
<accession>A0ABX3NVV1</accession>
<gene>
    <name evidence="2" type="ORF">A4D02_35450</name>
</gene>
<comment type="caution">
    <text evidence="2">The sequence shown here is derived from an EMBL/GenBank/DDBJ whole genome shotgun (WGS) entry which is preliminary data.</text>
</comment>
<sequence length="263" mass="31502">MEYSGDFFEPYIRQVKDDIACKKLQYLQHEYEKKLGELLRTEHKQKDYYRIYGKKISQSLESHKKMLTEEYKKKAMETAQPHIDRVTFEKIAQEHAPEEDRKNVITISQSKLIELQQQHKAKEELKAEEKKETLEQEKERKVHELLNKMNKDKVKETDFEKKIQAQITESIQNPSVQMTEPEFLETLKEEKEAKVQELLAKMNKGREIDRDLTQEQKTEQKQEAKKELTNDLSLEEEKARKTKELLEQMAQNRELYKDKGLDR</sequence>